<keyword evidence="4" id="KW-0004">4Fe-4S</keyword>
<proteinExistence type="predicted"/>
<keyword evidence="8" id="KW-0408">Iron</keyword>
<dbReference type="NCBIfam" id="TIGR00550">
    <property type="entry name" value="nadA"/>
    <property type="match status" value="1"/>
</dbReference>
<reference evidence="11 12" key="1">
    <citation type="submission" date="2016-10" db="EMBL/GenBank/DDBJ databases">
        <authorList>
            <person name="de Groot N.N."/>
        </authorList>
    </citation>
    <scope>NUCLEOTIDE SEQUENCE [LARGE SCALE GENOMIC DNA]</scope>
    <source>
        <strain evidence="11 12">Z108</strain>
    </source>
</reference>
<dbReference type="UniPathway" id="UPA00253">
    <property type="reaction ID" value="UER00327"/>
</dbReference>
<dbReference type="GO" id="GO:0034628">
    <property type="term" value="P:'de novo' NAD+ biosynthetic process from L-aspartate"/>
    <property type="evidence" value="ECO:0007669"/>
    <property type="project" value="TreeGrafter"/>
</dbReference>
<evidence type="ECO:0000313" key="12">
    <source>
        <dbReference type="Proteomes" id="UP000183639"/>
    </source>
</evidence>
<name>A0A1I3EF83_SELRU</name>
<dbReference type="InterPro" id="IPR003473">
    <property type="entry name" value="NadA"/>
</dbReference>
<dbReference type="GO" id="GO:0051539">
    <property type="term" value="F:4 iron, 4 sulfur cluster binding"/>
    <property type="evidence" value="ECO:0007669"/>
    <property type="project" value="UniProtKB-KW"/>
</dbReference>
<keyword evidence="5" id="KW-0662">Pyridine nucleotide biosynthesis</keyword>
<keyword evidence="7" id="KW-0479">Metal-binding</keyword>
<dbReference type="Pfam" id="PF02445">
    <property type="entry name" value="NadA"/>
    <property type="match status" value="1"/>
</dbReference>
<dbReference type="InterPro" id="IPR036094">
    <property type="entry name" value="NadA_sf"/>
</dbReference>
<dbReference type="GO" id="GO:0046872">
    <property type="term" value="F:metal ion binding"/>
    <property type="evidence" value="ECO:0007669"/>
    <property type="project" value="UniProtKB-KW"/>
</dbReference>
<comment type="pathway">
    <text evidence="2">Cofactor biosynthesis; NAD(+) biosynthesis; quinolinate from iminoaspartate: step 1/1.</text>
</comment>
<evidence type="ECO:0000256" key="9">
    <source>
        <dbReference type="ARBA" id="ARBA00023014"/>
    </source>
</evidence>
<dbReference type="RefSeq" id="WP_075443166.1">
    <property type="nucleotide sequence ID" value="NZ_FOQK01000010.1"/>
</dbReference>
<dbReference type="OrthoDB" id="9801204at2"/>
<sequence>MEDIVEEILRLKRERNAVILAHVYQPEEIQEIADFTGDSFALSRQAAATDADTIVFCGVRFMAETANILSPDKVTLLPAADAGCQMFTDALEGQVRQARADHPDALIVSYVNTPASVKAMSDICCTSSNAAAVVSSLPEDRDVIFIPDQNLGGWAEEQCERPLLKWRGGCPIHASLTVNDIRLARIKYPQALVLMHPECRPEVRELADYIGSTSGIIHYAEKSEATEFIIATEEGVLYELTERCPGKKFHLASRHLLCPNMKKTTLAKVRDALANMEPRVVVPPEIRERSAAALTKMLAIKG</sequence>
<dbReference type="Gene3D" id="3.40.50.10800">
    <property type="entry name" value="NadA-like"/>
    <property type="match status" value="3"/>
</dbReference>
<dbReference type="SUPFAM" id="SSF142754">
    <property type="entry name" value="NadA-like"/>
    <property type="match status" value="1"/>
</dbReference>
<dbReference type="EMBL" id="FOQK01000010">
    <property type="protein sequence ID" value="SFH97564.1"/>
    <property type="molecule type" value="Genomic_DNA"/>
</dbReference>
<keyword evidence="6" id="KW-0808">Transferase</keyword>
<keyword evidence="9" id="KW-0411">Iron-sulfur</keyword>
<evidence type="ECO:0000313" key="11">
    <source>
        <dbReference type="EMBL" id="SFH97564.1"/>
    </source>
</evidence>
<dbReference type="NCBIfam" id="NF006878">
    <property type="entry name" value="PRK09375.1-2"/>
    <property type="match status" value="1"/>
</dbReference>
<evidence type="ECO:0000256" key="3">
    <source>
        <dbReference type="ARBA" id="ARBA00012669"/>
    </source>
</evidence>
<organism evidence="11 12">
    <name type="scientific">Selenomonas ruminantium</name>
    <dbReference type="NCBI Taxonomy" id="971"/>
    <lineage>
        <taxon>Bacteria</taxon>
        <taxon>Bacillati</taxon>
        <taxon>Bacillota</taxon>
        <taxon>Negativicutes</taxon>
        <taxon>Selenomonadales</taxon>
        <taxon>Selenomonadaceae</taxon>
        <taxon>Selenomonas</taxon>
    </lineage>
</organism>
<comment type="cofactor">
    <cofactor evidence="1">
        <name>[4Fe-4S] cluster</name>
        <dbReference type="ChEBI" id="CHEBI:49883"/>
    </cofactor>
</comment>
<evidence type="ECO:0000256" key="10">
    <source>
        <dbReference type="NCBIfam" id="TIGR00550"/>
    </source>
</evidence>
<evidence type="ECO:0000256" key="5">
    <source>
        <dbReference type="ARBA" id="ARBA00022642"/>
    </source>
</evidence>
<dbReference type="EC" id="2.5.1.72" evidence="3 10"/>
<evidence type="ECO:0000256" key="4">
    <source>
        <dbReference type="ARBA" id="ARBA00022485"/>
    </source>
</evidence>
<evidence type="ECO:0000256" key="8">
    <source>
        <dbReference type="ARBA" id="ARBA00023004"/>
    </source>
</evidence>
<accession>A0A1I3EF83</accession>
<evidence type="ECO:0000256" key="2">
    <source>
        <dbReference type="ARBA" id="ARBA00005065"/>
    </source>
</evidence>
<evidence type="ECO:0000256" key="6">
    <source>
        <dbReference type="ARBA" id="ARBA00022679"/>
    </source>
</evidence>
<dbReference type="PANTHER" id="PTHR30573">
    <property type="entry name" value="QUINOLINATE SYNTHETASE A"/>
    <property type="match status" value="1"/>
</dbReference>
<dbReference type="Proteomes" id="UP000183639">
    <property type="component" value="Unassembled WGS sequence"/>
</dbReference>
<dbReference type="GO" id="GO:0005829">
    <property type="term" value="C:cytosol"/>
    <property type="evidence" value="ECO:0007669"/>
    <property type="project" value="TreeGrafter"/>
</dbReference>
<dbReference type="PANTHER" id="PTHR30573:SF0">
    <property type="entry name" value="QUINOLINATE SYNTHASE, CHLOROPLASTIC"/>
    <property type="match status" value="1"/>
</dbReference>
<evidence type="ECO:0000256" key="7">
    <source>
        <dbReference type="ARBA" id="ARBA00022723"/>
    </source>
</evidence>
<protein>
    <recommendedName>
        <fullName evidence="3 10">Quinolinate synthase</fullName>
        <ecNumber evidence="3 10">2.5.1.72</ecNumber>
    </recommendedName>
</protein>
<dbReference type="GO" id="GO:0008987">
    <property type="term" value="F:quinolinate synthetase A activity"/>
    <property type="evidence" value="ECO:0007669"/>
    <property type="project" value="UniProtKB-UniRule"/>
</dbReference>
<dbReference type="AlphaFoldDB" id="A0A1I3EF83"/>
<gene>
    <name evidence="11" type="ORF">SAMN04487861_1108</name>
</gene>
<evidence type="ECO:0000256" key="1">
    <source>
        <dbReference type="ARBA" id="ARBA00001966"/>
    </source>
</evidence>